<evidence type="ECO:0000313" key="2">
    <source>
        <dbReference type="Proteomes" id="UP000828390"/>
    </source>
</evidence>
<dbReference type="SUPFAM" id="SSF53300">
    <property type="entry name" value="vWA-like"/>
    <property type="match status" value="1"/>
</dbReference>
<reference evidence="1" key="2">
    <citation type="submission" date="2020-11" db="EMBL/GenBank/DDBJ databases">
        <authorList>
            <person name="McCartney M.A."/>
            <person name="Auch B."/>
            <person name="Kono T."/>
            <person name="Mallez S."/>
            <person name="Becker A."/>
            <person name="Gohl D.M."/>
            <person name="Silverstein K.A.T."/>
            <person name="Koren S."/>
            <person name="Bechman K.B."/>
            <person name="Herman A."/>
            <person name="Abrahante J.E."/>
            <person name="Garbe J."/>
        </authorList>
    </citation>
    <scope>NUCLEOTIDE SEQUENCE</scope>
    <source>
        <strain evidence="1">Duluth1</strain>
        <tissue evidence="1">Whole animal</tissue>
    </source>
</reference>
<dbReference type="Proteomes" id="UP000828390">
    <property type="component" value="Unassembled WGS sequence"/>
</dbReference>
<dbReference type="Gene3D" id="3.40.50.410">
    <property type="entry name" value="von Willebrand factor, type A domain"/>
    <property type="match status" value="1"/>
</dbReference>
<gene>
    <name evidence="1" type="ORF">DPMN_171119</name>
</gene>
<comment type="caution">
    <text evidence="1">The sequence shown here is derived from an EMBL/GenBank/DDBJ whole genome shotgun (WGS) entry which is preliminary data.</text>
</comment>
<protein>
    <submittedName>
        <fullName evidence="1">Uncharacterized protein</fullName>
    </submittedName>
</protein>
<organism evidence="1 2">
    <name type="scientific">Dreissena polymorpha</name>
    <name type="common">Zebra mussel</name>
    <name type="synonym">Mytilus polymorpha</name>
    <dbReference type="NCBI Taxonomy" id="45954"/>
    <lineage>
        <taxon>Eukaryota</taxon>
        <taxon>Metazoa</taxon>
        <taxon>Spiralia</taxon>
        <taxon>Lophotrochozoa</taxon>
        <taxon>Mollusca</taxon>
        <taxon>Bivalvia</taxon>
        <taxon>Autobranchia</taxon>
        <taxon>Heteroconchia</taxon>
        <taxon>Euheterodonta</taxon>
        <taxon>Imparidentia</taxon>
        <taxon>Neoheterodontei</taxon>
        <taxon>Myida</taxon>
        <taxon>Dreissenoidea</taxon>
        <taxon>Dreissenidae</taxon>
        <taxon>Dreissena</taxon>
    </lineage>
</organism>
<sequence length="132" mass="14855">MCSSESSLLFYQSVKNHAEQYFALTVDEADGAVILVHLEVTFLVNQKGGIRSHLPLKWTDFRRPPLFWDLLKETGVLLNYKSSLKNAFNSIRYVGGSTQTDVGINRALQQVFSLGNGARPYAVKIGYKSQKR</sequence>
<keyword evidence="2" id="KW-1185">Reference proteome</keyword>
<dbReference type="InterPro" id="IPR036465">
    <property type="entry name" value="vWFA_dom_sf"/>
</dbReference>
<reference evidence="1" key="1">
    <citation type="journal article" date="2019" name="bioRxiv">
        <title>The Genome of the Zebra Mussel, Dreissena polymorpha: A Resource for Invasive Species Research.</title>
        <authorList>
            <person name="McCartney M.A."/>
            <person name="Auch B."/>
            <person name="Kono T."/>
            <person name="Mallez S."/>
            <person name="Zhang Y."/>
            <person name="Obille A."/>
            <person name="Becker A."/>
            <person name="Abrahante J.E."/>
            <person name="Garbe J."/>
            <person name="Badalamenti J.P."/>
            <person name="Herman A."/>
            <person name="Mangelson H."/>
            <person name="Liachko I."/>
            <person name="Sullivan S."/>
            <person name="Sone E.D."/>
            <person name="Koren S."/>
            <person name="Silverstein K.A.T."/>
            <person name="Beckman K.B."/>
            <person name="Gohl D.M."/>
        </authorList>
    </citation>
    <scope>NUCLEOTIDE SEQUENCE</scope>
    <source>
        <strain evidence="1">Duluth1</strain>
        <tissue evidence="1">Whole animal</tissue>
    </source>
</reference>
<name>A0A9D4DZS0_DREPO</name>
<proteinExistence type="predicted"/>
<evidence type="ECO:0000313" key="1">
    <source>
        <dbReference type="EMBL" id="KAH3769841.1"/>
    </source>
</evidence>
<dbReference type="AlphaFoldDB" id="A0A9D4DZS0"/>
<dbReference type="EMBL" id="JAIWYP010000009">
    <property type="protein sequence ID" value="KAH3769841.1"/>
    <property type="molecule type" value="Genomic_DNA"/>
</dbReference>
<accession>A0A9D4DZS0</accession>